<evidence type="ECO:0000256" key="1">
    <source>
        <dbReference type="SAM" id="MobiDB-lite"/>
    </source>
</evidence>
<sequence length="221" mass="24142">MRRAHSLILALAACLPLAGCYYDPDYGYVRNGSGADAYYGEETTTVVSPGVYDPGYGYYGGGYGPGCCYSGVTVGTVWYDRDYDRRYYRRDRDWHGRPPPRGDWNGRPDGDHRPPGGWQGNNRPPGGWRGNDRPRDNDGDRGPRGGGWQGGNRPPRGDSQTGNRPPRGDGQMGNRPGGWQGGGNRVDGIHRAPPSSAPRSAPPVRQAGTGRDRSRFRSDTD</sequence>
<keyword evidence="4" id="KW-1185">Reference proteome</keyword>
<evidence type="ECO:0000256" key="2">
    <source>
        <dbReference type="SAM" id="SignalP"/>
    </source>
</evidence>
<evidence type="ECO:0000313" key="3">
    <source>
        <dbReference type="EMBL" id="MDQ0008492.1"/>
    </source>
</evidence>
<feature type="compositionally biased region" description="Basic and acidic residues" evidence="1">
    <location>
        <begin position="210"/>
        <end position="221"/>
    </location>
</feature>
<gene>
    <name evidence="3" type="ORF">J2T07_000651</name>
</gene>
<evidence type="ECO:0000313" key="4">
    <source>
        <dbReference type="Proteomes" id="UP001237737"/>
    </source>
</evidence>
<feature type="compositionally biased region" description="Basic and acidic residues" evidence="1">
    <location>
        <begin position="104"/>
        <end position="114"/>
    </location>
</feature>
<feature type="compositionally biased region" description="Low complexity" evidence="1">
    <location>
        <begin position="191"/>
        <end position="205"/>
    </location>
</feature>
<name>A0ABT9SU25_9GAMM</name>
<organism evidence="3 4">
    <name type="scientific">Luteibacter jiangsuensis</name>
    <dbReference type="NCBI Taxonomy" id="637577"/>
    <lineage>
        <taxon>Bacteria</taxon>
        <taxon>Pseudomonadati</taxon>
        <taxon>Pseudomonadota</taxon>
        <taxon>Gammaproteobacteria</taxon>
        <taxon>Lysobacterales</taxon>
        <taxon>Rhodanobacteraceae</taxon>
        <taxon>Luteibacter</taxon>
    </lineage>
</organism>
<feature type="compositionally biased region" description="Gly residues" evidence="1">
    <location>
        <begin position="175"/>
        <end position="185"/>
    </location>
</feature>
<reference evidence="3 4" key="1">
    <citation type="submission" date="2023-07" db="EMBL/GenBank/DDBJ databases">
        <title>Sorghum-associated microbial communities from plants grown in Nebraska, USA.</title>
        <authorList>
            <person name="Schachtman D."/>
        </authorList>
    </citation>
    <scope>NUCLEOTIDE SEQUENCE [LARGE SCALE GENOMIC DNA]</scope>
    <source>
        <strain evidence="3 4">CC60</strain>
    </source>
</reference>
<dbReference type="EMBL" id="JAUSSK010000001">
    <property type="protein sequence ID" value="MDQ0008492.1"/>
    <property type="molecule type" value="Genomic_DNA"/>
</dbReference>
<protein>
    <submittedName>
        <fullName evidence="3">Uncharacterized protein</fullName>
    </submittedName>
</protein>
<feature type="signal peptide" evidence="2">
    <location>
        <begin position="1"/>
        <end position="18"/>
    </location>
</feature>
<dbReference type="Proteomes" id="UP001237737">
    <property type="component" value="Unassembled WGS sequence"/>
</dbReference>
<feature type="chain" id="PRO_5045449314" evidence="2">
    <location>
        <begin position="19"/>
        <end position="221"/>
    </location>
</feature>
<keyword evidence="2" id="KW-0732">Signal</keyword>
<feature type="region of interest" description="Disordered" evidence="1">
    <location>
        <begin position="91"/>
        <end position="221"/>
    </location>
</feature>
<feature type="compositionally biased region" description="Basic and acidic residues" evidence="1">
    <location>
        <begin position="130"/>
        <end position="143"/>
    </location>
</feature>
<comment type="caution">
    <text evidence="3">The sequence shown here is derived from an EMBL/GenBank/DDBJ whole genome shotgun (WGS) entry which is preliminary data.</text>
</comment>
<proteinExistence type="predicted"/>
<accession>A0ABT9SU25</accession>
<dbReference type="RefSeq" id="WP_306847209.1">
    <property type="nucleotide sequence ID" value="NZ_JAUSSK010000001.1"/>
</dbReference>